<dbReference type="PANTHER" id="PTHR23222:SF1">
    <property type="entry name" value="PROHIBITIN-2"/>
    <property type="match status" value="1"/>
</dbReference>
<dbReference type="PRINTS" id="PR00679">
    <property type="entry name" value="PROHIBITIN"/>
</dbReference>
<keyword evidence="3 6" id="KW-0999">Mitochondrion inner membrane</keyword>
<keyword evidence="4" id="KW-0496">Mitochondrion</keyword>
<organism evidence="8 9">
    <name type="scientific">Conidiobolus coronatus (strain ATCC 28846 / CBS 209.66 / NRRL 28638)</name>
    <name type="common">Delacroixia coronata</name>
    <dbReference type="NCBI Taxonomy" id="796925"/>
    <lineage>
        <taxon>Eukaryota</taxon>
        <taxon>Fungi</taxon>
        <taxon>Fungi incertae sedis</taxon>
        <taxon>Zoopagomycota</taxon>
        <taxon>Entomophthoromycotina</taxon>
        <taxon>Entomophthoromycetes</taxon>
        <taxon>Entomophthorales</taxon>
        <taxon>Ancylistaceae</taxon>
        <taxon>Conidiobolus</taxon>
    </lineage>
</organism>
<dbReference type="SMART" id="SM00244">
    <property type="entry name" value="PHB"/>
    <property type="match status" value="1"/>
</dbReference>
<dbReference type="OrthoDB" id="275637at2759"/>
<gene>
    <name evidence="8" type="ORF">CONCODRAFT_10544</name>
</gene>
<keyword evidence="9" id="KW-1185">Reference proteome</keyword>
<comment type="subcellular location">
    <subcellularLocation>
        <location evidence="1 6">Mitochondrion inner membrane</location>
    </subcellularLocation>
</comment>
<dbReference type="FunFam" id="3.30.479.30:FF:000001">
    <property type="entry name" value="Prohibitin 2"/>
    <property type="match status" value="1"/>
</dbReference>
<dbReference type="InterPro" id="IPR000163">
    <property type="entry name" value="Prohibitin"/>
</dbReference>
<proteinExistence type="inferred from homology"/>
<dbReference type="OMA" id="NEGTHFQ"/>
<protein>
    <recommendedName>
        <fullName evidence="6">Prohibitin</fullName>
    </recommendedName>
</protein>
<accession>A0A137NXJ5</accession>
<dbReference type="GO" id="GO:0005743">
    <property type="term" value="C:mitochondrial inner membrane"/>
    <property type="evidence" value="ECO:0007669"/>
    <property type="project" value="UniProtKB-SubCell"/>
</dbReference>
<evidence type="ECO:0000256" key="6">
    <source>
        <dbReference type="RuleBase" id="RU366048"/>
    </source>
</evidence>
<evidence type="ECO:0000256" key="3">
    <source>
        <dbReference type="ARBA" id="ARBA00022792"/>
    </source>
</evidence>
<dbReference type="AlphaFoldDB" id="A0A137NXJ5"/>
<evidence type="ECO:0000256" key="1">
    <source>
        <dbReference type="ARBA" id="ARBA00004273"/>
    </source>
</evidence>
<evidence type="ECO:0000313" key="8">
    <source>
        <dbReference type="EMBL" id="KXN67394.1"/>
    </source>
</evidence>
<sequence>MSGRQPIENLFKALYKRSSNSSRGSGPSPSGIFGGGGAIVGLALLAYGASNSLYNVEGGHRAIKYSRAFGVQPDIYNEGTHIRIPWLETPVIYDVRAKPRNIASLTGTKDLQMVDISCRVLSRPDVNNLPTIYRDLGQDYDERVLPSIVNEVLKSVVAQFNASQLITMRERVSRLVRENLTERARKFNIILDDVSITHLSFSPEFTHAVEAKQIAQQEAQRAAFVVDKARQEKQSIIVRAQGEARSAELIGEAIKNKPGFVQLRKIETARDIAGIISKSSNKVLLDAETLLLNVSETENSNKK</sequence>
<evidence type="ECO:0000313" key="9">
    <source>
        <dbReference type="Proteomes" id="UP000070444"/>
    </source>
</evidence>
<evidence type="ECO:0000256" key="2">
    <source>
        <dbReference type="ARBA" id="ARBA00009658"/>
    </source>
</evidence>
<dbReference type="STRING" id="796925.A0A137NXJ5"/>
<dbReference type="GO" id="GO:0007005">
    <property type="term" value="P:mitochondrion organization"/>
    <property type="evidence" value="ECO:0007669"/>
    <property type="project" value="TreeGrafter"/>
</dbReference>
<dbReference type="CDD" id="cd03401">
    <property type="entry name" value="SPFH_prohibitin"/>
    <property type="match status" value="1"/>
</dbReference>
<dbReference type="PANTHER" id="PTHR23222">
    <property type="entry name" value="PROHIBITIN"/>
    <property type="match status" value="1"/>
</dbReference>
<keyword evidence="5" id="KW-0472">Membrane</keyword>
<dbReference type="Gene3D" id="3.30.479.30">
    <property type="entry name" value="Band 7 domain"/>
    <property type="match status" value="1"/>
</dbReference>
<reference evidence="8 9" key="1">
    <citation type="journal article" date="2015" name="Genome Biol. Evol.">
        <title>Phylogenomic analyses indicate that early fungi evolved digesting cell walls of algal ancestors of land plants.</title>
        <authorList>
            <person name="Chang Y."/>
            <person name="Wang S."/>
            <person name="Sekimoto S."/>
            <person name="Aerts A.L."/>
            <person name="Choi C."/>
            <person name="Clum A."/>
            <person name="LaButti K.M."/>
            <person name="Lindquist E.A."/>
            <person name="Yee Ngan C."/>
            <person name="Ohm R.A."/>
            <person name="Salamov A.A."/>
            <person name="Grigoriev I.V."/>
            <person name="Spatafora J.W."/>
            <person name="Berbee M.L."/>
        </authorList>
    </citation>
    <scope>NUCLEOTIDE SEQUENCE [LARGE SCALE GENOMIC DNA]</scope>
    <source>
        <strain evidence="8 9">NRRL 28638</strain>
    </source>
</reference>
<dbReference type="Pfam" id="PF01145">
    <property type="entry name" value="Band_7"/>
    <property type="match status" value="1"/>
</dbReference>
<dbReference type="SUPFAM" id="SSF117892">
    <property type="entry name" value="Band 7/SPFH domain"/>
    <property type="match status" value="1"/>
</dbReference>
<dbReference type="GO" id="GO:0000423">
    <property type="term" value="P:mitophagy"/>
    <property type="evidence" value="ECO:0007669"/>
    <property type="project" value="UniProtKB-ARBA"/>
</dbReference>
<evidence type="ECO:0000259" key="7">
    <source>
        <dbReference type="SMART" id="SM00244"/>
    </source>
</evidence>
<dbReference type="Proteomes" id="UP000070444">
    <property type="component" value="Unassembled WGS sequence"/>
</dbReference>
<dbReference type="EMBL" id="KQ964639">
    <property type="protein sequence ID" value="KXN67394.1"/>
    <property type="molecule type" value="Genomic_DNA"/>
</dbReference>
<evidence type="ECO:0000256" key="4">
    <source>
        <dbReference type="ARBA" id="ARBA00023128"/>
    </source>
</evidence>
<dbReference type="InterPro" id="IPR001107">
    <property type="entry name" value="Band_7"/>
</dbReference>
<evidence type="ECO:0000256" key="5">
    <source>
        <dbReference type="ARBA" id="ARBA00023136"/>
    </source>
</evidence>
<dbReference type="InterPro" id="IPR036013">
    <property type="entry name" value="Band_7/SPFH_dom_sf"/>
</dbReference>
<feature type="domain" description="Band 7" evidence="7">
    <location>
        <begin position="52"/>
        <end position="213"/>
    </location>
</feature>
<comment type="similarity">
    <text evidence="2 6">Belongs to the prohibitin family.</text>
</comment>
<name>A0A137NXJ5_CONC2</name>